<dbReference type="AlphaFoldDB" id="A0A378RN68"/>
<keyword evidence="1" id="KW-0812">Transmembrane</keyword>
<evidence type="ECO:0000313" key="3">
    <source>
        <dbReference type="Proteomes" id="UP000255024"/>
    </source>
</evidence>
<accession>A0A378RN68</accession>
<dbReference type="Proteomes" id="UP000255024">
    <property type="component" value="Unassembled WGS sequence"/>
</dbReference>
<keyword evidence="1" id="KW-1133">Transmembrane helix</keyword>
<keyword evidence="1" id="KW-0472">Membrane</keyword>
<feature type="transmembrane region" description="Helical" evidence="1">
    <location>
        <begin position="12"/>
        <end position="30"/>
    </location>
</feature>
<feature type="transmembrane region" description="Helical" evidence="1">
    <location>
        <begin position="36"/>
        <end position="52"/>
    </location>
</feature>
<keyword evidence="3" id="KW-1185">Reference proteome</keyword>
<evidence type="ECO:0000256" key="1">
    <source>
        <dbReference type="SAM" id="Phobius"/>
    </source>
</evidence>
<dbReference type="EMBL" id="UGQL01000001">
    <property type="protein sequence ID" value="STZ28435.1"/>
    <property type="molecule type" value="Genomic_DNA"/>
</dbReference>
<evidence type="ECO:0008006" key="4">
    <source>
        <dbReference type="Google" id="ProtNLM"/>
    </source>
</evidence>
<name>A0A378RN68_MYROD</name>
<gene>
    <name evidence="2" type="ORF">NCTC11179_01981</name>
</gene>
<evidence type="ECO:0000313" key="2">
    <source>
        <dbReference type="EMBL" id="STZ28435.1"/>
    </source>
</evidence>
<organism evidence="2 3">
    <name type="scientific">Myroides odoratus</name>
    <name type="common">Flavobacterium odoratum</name>
    <dbReference type="NCBI Taxonomy" id="256"/>
    <lineage>
        <taxon>Bacteria</taxon>
        <taxon>Pseudomonadati</taxon>
        <taxon>Bacteroidota</taxon>
        <taxon>Flavobacteriia</taxon>
        <taxon>Flavobacteriales</taxon>
        <taxon>Flavobacteriaceae</taxon>
        <taxon>Myroides</taxon>
    </lineage>
</organism>
<sequence>MYTEKMNIYKQKTASFMVFFTCSVLVFFGIVMGDYWFLGSLAVLVLVVHLYISSLEYTIGHTAEALVFGLRKQNTVLFQDIEEIAVENIDYMGKFGGYGYRKFRKRIAYVFNDSGNFLCVKTADKNYFFSIDDKEYWTDWLQKTTDLSKNASIVY</sequence>
<proteinExistence type="predicted"/>
<protein>
    <recommendedName>
        <fullName evidence="4">Bacterial Pleckstrin homology domain-containing protein</fullName>
    </recommendedName>
</protein>
<reference evidence="2 3" key="1">
    <citation type="submission" date="2018-06" db="EMBL/GenBank/DDBJ databases">
        <authorList>
            <consortium name="Pathogen Informatics"/>
            <person name="Doyle S."/>
        </authorList>
    </citation>
    <scope>NUCLEOTIDE SEQUENCE [LARGE SCALE GENOMIC DNA]</scope>
    <source>
        <strain evidence="2 3">NCTC11179</strain>
    </source>
</reference>